<gene>
    <name evidence="4" type="ORF">H8N03_00595</name>
</gene>
<protein>
    <submittedName>
        <fullName evidence="4">GNAT family N-acetyltransferase</fullName>
    </submittedName>
</protein>
<dbReference type="RefSeq" id="WP_187074180.1">
    <property type="nucleotide sequence ID" value="NZ_JACORT010000001.1"/>
</dbReference>
<dbReference type="PROSITE" id="PS51186">
    <property type="entry name" value="GNAT"/>
    <property type="match status" value="1"/>
</dbReference>
<dbReference type="Pfam" id="PF00583">
    <property type="entry name" value="Acetyltransf_1"/>
    <property type="match status" value="1"/>
</dbReference>
<accession>A0A923MLM8</accession>
<comment type="caution">
    <text evidence="4">The sequence shown here is derived from an EMBL/GenBank/DDBJ whole genome shotgun (WGS) entry which is preliminary data.</text>
</comment>
<dbReference type="AlphaFoldDB" id="A0A923MLM8"/>
<dbReference type="Proteomes" id="UP000608513">
    <property type="component" value="Unassembled WGS sequence"/>
</dbReference>
<organism evidence="4 5">
    <name type="scientific">Ramlibacter cellulosilyticus</name>
    <dbReference type="NCBI Taxonomy" id="2764187"/>
    <lineage>
        <taxon>Bacteria</taxon>
        <taxon>Pseudomonadati</taxon>
        <taxon>Pseudomonadota</taxon>
        <taxon>Betaproteobacteria</taxon>
        <taxon>Burkholderiales</taxon>
        <taxon>Comamonadaceae</taxon>
        <taxon>Ramlibacter</taxon>
    </lineage>
</organism>
<dbReference type="InterPro" id="IPR050832">
    <property type="entry name" value="Bact_Acetyltransf"/>
</dbReference>
<proteinExistence type="predicted"/>
<evidence type="ECO:0000259" key="3">
    <source>
        <dbReference type="PROSITE" id="PS51186"/>
    </source>
</evidence>
<dbReference type="InterPro" id="IPR016181">
    <property type="entry name" value="Acyl_CoA_acyltransferase"/>
</dbReference>
<dbReference type="InterPro" id="IPR000182">
    <property type="entry name" value="GNAT_dom"/>
</dbReference>
<evidence type="ECO:0000256" key="2">
    <source>
        <dbReference type="ARBA" id="ARBA00023315"/>
    </source>
</evidence>
<dbReference type="SUPFAM" id="SSF55729">
    <property type="entry name" value="Acyl-CoA N-acyltransferases (Nat)"/>
    <property type="match status" value="1"/>
</dbReference>
<sequence length="166" mass="17215">MIQLKALAAAHMPDVLRIQDGCYVEIEPESRESLQAKILASPGTCLVAESAAGVVGYVIAIPVRYPDLPALNAPTFQPATAADTLYIHDLAVADAGRGTGAGRALVRSAIDAAKGRGLASACLVAIQGSVPYWEQFGFEKVAAPPDRVAAKLASYGPAAQLMRASL</sequence>
<dbReference type="Gene3D" id="3.40.630.30">
    <property type="match status" value="1"/>
</dbReference>
<name>A0A923MLM8_9BURK</name>
<feature type="domain" description="N-acetyltransferase" evidence="3">
    <location>
        <begin position="2"/>
        <end position="166"/>
    </location>
</feature>
<dbReference type="CDD" id="cd04301">
    <property type="entry name" value="NAT_SF"/>
    <property type="match status" value="1"/>
</dbReference>
<keyword evidence="5" id="KW-1185">Reference proteome</keyword>
<dbReference type="GO" id="GO:0016747">
    <property type="term" value="F:acyltransferase activity, transferring groups other than amino-acyl groups"/>
    <property type="evidence" value="ECO:0007669"/>
    <property type="project" value="InterPro"/>
</dbReference>
<reference evidence="4" key="1">
    <citation type="submission" date="2020-08" db="EMBL/GenBank/DDBJ databases">
        <title>Ramlibacter sp. USB13 16S ribosomal RNA gene genome sequencing and assembly.</title>
        <authorList>
            <person name="Kang M."/>
        </authorList>
    </citation>
    <scope>NUCLEOTIDE SEQUENCE</scope>
    <source>
        <strain evidence="4">USB13</strain>
    </source>
</reference>
<dbReference type="PANTHER" id="PTHR43877">
    <property type="entry name" value="AMINOALKYLPHOSPHONATE N-ACETYLTRANSFERASE-RELATED-RELATED"/>
    <property type="match status" value="1"/>
</dbReference>
<keyword evidence="2" id="KW-0012">Acyltransferase</keyword>
<evidence type="ECO:0000256" key="1">
    <source>
        <dbReference type="ARBA" id="ARBA00022679"/>
    </source>
</evidence>
<evidence type="ECO:0000313" key="5">
    <source>
        <dbReference type="Proteomes" id="UP000608513"/>
    </source>
</evidence>
<evidence type="ECO:0000313" key="4">
    <source>
        <dbReference type="EMBL" id="MBC5781418.1"/>
    </source>
</evidence>
<dbReference type="EMBL" id="JACORT010000001">
    <property type="protein sequence ID" value="MBC5781418.1"/>
    <property type="molecule type" value="Genomic_DNA"/>
</dbReference>
<keyword evidence="1" id="KW-0808">Transferase</keyword>